<keyword evidence="2" id="KW-1185">Reference proteome</keyword>
<proteinExistence type="predicted"/>
<evidence type="ECO:0000313" key="1">
    <source>
        <dbReference type="EMBL" id="CAC5379223.1"/>
    </source>
</evidence>
<name>A0A6J8B6V6_MYTCO</name>
<organism evidence="1 2">
    <name type="scientific">Mytilus coruscus</name>
    <name type="common">Sea mussel</name>
    <dbReference type="NCBI Taxonomy" id="42192"/>
    <lineage>
        <taxon>Eukaryota</taxon>
        <taxon>Metazoa</taxon>
        <taxon>Spiralia</taxon>
        <taxon>Lophotrochozoa</taxon>
        <taxon>Mollusca</taxon>
        <taxon>Bivalvia</taxon>
        <taxon>Autobranchia</taxon>
        <taxon>Pteriomorphia</taxon>
        <taxon>Mytilida</taxon>
        <taxon>Mytiloidea</taxon>
        <taxon>Mytilidae</taxon>
        <taxon>Mytilinae</taxon>
        <taxon>Mytilus</taxon>
    </lineage>
</organism>
<reference evidence="1 2" key="1">
    <citation type="submission" date="2020-06" db="EMBL/GenBank/DDBJ databases">
        <authorList>
            <person name="Li R."/>
            <person name="Bekaert M."/>
        </authorList>
    </citation>
    <scope>NUCLEOTIDE SEQUENCE [LARGE SCALE GENOMIC DNA]</scope>
    <source>
        <strain evidence="2">wild</strain>
    </source>
</reference>
<dbReference type="AlphaFoldDB" id="A0A6J8B6V6"/>
<dbReference type="Proteomes" id="UP000507470">
    <property type="component" value="Unassembled WGS sequence"/>
</dbReference>
<sequence length="190" mass="22259">MASKEGCMYVLLILYFAIGYLKTVYSSDSTDKQYVPLLNKVKTPVMAELDMSNLGEQLKSFMQNEIKNVITEKLVLESKDIQYKLESKINEAIEEFRTSMDAYTNNVLRNNSIMMQKTIERKLNKSLSRRVHCFRNIMHSDIRSTLQHVKNEIDAVLSENYNSSDFKNPRWDTNWEIVGKNQRTIRTSKR</sequence>
<evidence type="ECO:0000313" key="2">
    <source>
        <dbReference type="Proteomes" id="UP000507470"/>
    </source>
</evidence>
<dbReference type="EMBL" id="CACVKT020002653">
    <property type="protein sequence ID" value="CAC5379223.1"/>
    <property type="molecule type" value="Genomic_DNA"/>
</dbReference>
<gene>
    <name evidence="1" type="ORF">MCOR_15313</name>
</gene>
<protein>
    <submittedName>
        <fullName evidence="1">Uncharacterized protein</fullName>
    </submittedName>
</protein>
<dbReference type="OrthoDB" id="6147857at2759"/>
<accession>A0A6J8B6V6</accession>